<dbReference type="AlphaFoldDB" id="A0A2G6KC82"/>
<feature type="domain" description="Methyltransferase" evidence="4">
    <location>
        <begin position="39"/>
        <end position="139"/>
    </location>
</feature>
<dbReference type="GO" id="GO:0032259">
    <property type="term" value="P:methylation"/>
    <property type="evidence" value="ECO:0007669"/>
    <property type="project" value="UniProtKB-KW"/>
</dbReference>
<name>A0A2G6KC82_9BACT</name>
<dbReference type="Pfam" id="PF13649">
    <property type="entry name" value="Methyltransf_25"/>
    <property type="match status" value="1"/>
</dbReference>
<dbReference type="GO" id="GO:0008168">
    <property type="term" value="F:methyltransferase activity"/>
    <property type="evidence" value="ECO:0007669"/>
    <property type="project" value="UniProtKB-KW"/>
</dbReference>
<evidence type="ECO:0000313" key="6">
    <source>
        <dbReference type="Proteomes" id="UP000230821"/>
    </source>
</evidence>
<dbReference type="InterPro" id="IPR029063">
    <property type="entry name" value="SAM-dependent_MTases_sf"/>
</dbReference>
<keyword evidence="3" id="KW-0949">S-adenosyl-L-methionine</keyword>
<gene>
    <name evidence="5" type="ORF">CSA56_12510</name>
</gene>
<dbReference type="PANTHER" id="PTHR43464:SF19">
    <property type="entry name" value="UBIQUINONE BIOSYNTHESIS O-METHYLTRANSFERASE, MITOCHONDRIAL"/>
    <property type="match status" value="1"/>
</dbReference>
<dbReference type="Proteomes" id="UP000230821">
    <property type="component" value="Unassembled WGS sequence"/>
</dbReference>
<dbReference type="Gene3D" id="3.40.50.150">
    <property type="entry name" value="Vaccinia Virus protein VP39"/>
    <property type="match status" value="1"/>
</dbReference>
<dbReference type="CDD" id="cd02440">
    <property type="entry name" value="AdoMet_MTases"/>
    <property type="match status" value="1"/>
</dbReference>
<organism evidence="5 6">
    <name type="scientific">candidate division KSB3 bacterium</name>
    <dbReference type="NCBI Taxonomy" id="2044937"/>
    <lineage>
        <taxon>Bacteria</taxon>
        <taxon>candidate division KSB3</taxon>
    </lineage>
</organism>
<proteinExistence type="predicted"/>
<dbReference type="EMBL" id="PDSK01000101">
    <property type="protein sequence ID" value="PIE33284.1"/>
    <property type="molecule type" value="Genomic_DNA"/>
</dbReference>
<comment type="caution">
    <text evidence="5">The sequence shown here is derived from an EMBL/GenBank/DDBJ whole genome shotgun (WGS) entry which is preliminary data.</text>
</comment>
<evidence type="ECO:0000256" key="3">
    <source>
        <dbReference type="ARBA" id="ARBA00022691"/>
    </source>
</evidence>
<evidence type="ECO:0000256" key="1">
    <source>
        <dbReference type="ARBA" id="ARBA00022603"/>
    </source>
</evidence>
<sequence>MPIDFWEQPERVEHFASRPPDKRLVKLLESYKDPSRIRVLDVGCAGGRNTLLLAELGFDVYAFDSSAAMVQKTRECVAAIYGKWEARRRIQEGTMQNLQQFEEKSFHLIVALGIYHNATCRPMWEAALKESSRVLKHDGLLLTSNFSPASQPEGKPLIPIPAEPHVYRGFSAGPMFLLNADDLDQEMACVRLSPKVPTETVIVKTDTGRRVTVNALYVKTSV</sequence>
<evidence type="ECO:0000259" key="4">
    <source>
        <dbReference type="Pfam" id="PF13649"/>
    </source>
</evidence>
<keyword evidence="1" id="KW-0489">Methyltransferase</keyword>
<dbReference type="InterPro" id="IPR041698">
    <property type="entry name" value="Methyltransf_25"/>
</dbReference>
<accession>A0A2G6KC82</accession>
<keyword evidence="2" id="KW-0808">Transferase</keyword>
<reference evidence="5 6" key="1">
    <citation type="submission" date="2017-10" db="EMBL/GenBank/DDBJ databases">
        <title>Novel microbial diversity and functional potential in the marine mammal oral microbiome.</title>
        <authorList>
            <person name="Dudek N.K."/>
            <person name="Sun C.L."/>
            <person name="Burstein D."/>
            <person name="Kantor R.S."/>
            <person name="Aliaga Goltsman D.S."/>
            <person name="Bik E.M."/>
            <person name="Thomas B.C."/>
            <person name="Banfield J.F."/>
            <person name="Relman D.A."/>
        </authorList>
    </citation>
    <scope>NUCLEOTIDE SEQUENCE [LARGE SCALE GENOMIC DNA]</scope>
    <source>
        <strain evidence="5">DOLJORAL78_47_16</strain>
    </source>
</reference>
<protein>
    <recommendedName>
        <fullName evidence="4">Methyltransferase domain-containing protein</fullName>
    </recommendedName>
</protein>
<evidence type="ECO:0000256" key="2">
    <source>
        <dbReference type="ARBA" id="ARBA00022679"/>
    </source>
</evidence>
<dbReference type="SUPFAM" id="SSF53335">
    <property type="entry name" value="S-adenosyl-L-methionine-dependent methyltransferases"/>
    <property type="match status" value="1"/>
</dbReference>
<dbReference type="PANTHER" id="PTHR43464">
    <property type="entry name" value="METHYLTRANSFERASE"/>
    <property type="match status" value="1"/>
</dbReference>
<evidence type="ECO:0000313" key="5">
    <source>
        <dbReference type="EMBL" id="PIE33284.1"/>
    </source>
</evidence>